<reference evidence="2 3" key="1">
    <citation type="submission" date="2022-06" db="EMBL/GenBank/DDBJ databases">
        <title>Isolation of gut microbiota from human fecal samples.</title>
        <authorList>
            <person name="Pamer E.G."/>
            <person name="Barat B."/>
            <person name="Waligurski E."/>
            <person name="Medina S."/>
            <person name="Paddock L."/>
            <person name="Mostad J."/>
        </authorList>
    </citation>
    <scope>NUCLEOTIDE SEQUENCE [LARGE SCALE GENOMIC DNA]</scope>
    <source>
        <strain evidence="2 3">SL.3.17</strain>
    </source>
</reference>
<evidence type="ECO:0000256" key="1">
    <source>
        <dbReference type="SAM" id="MobiDB-lite"/>
    </source>
</evidence>
<name>A0ABT1RT14_9FIRM</name>
<evidence type="ECO:0000313" key="3">
    <source>
        <dbReference type="Proteomes" id="UP001524502"/>
    </source>
</evidence>
<keyword evidence="3" id="KW-1185">Reference proteome</keyword>
<feature type="region of interest" description="Disordered" evidence="1">
    <location>
        <begin position="70"/>
        <end position="117"/>
    </location>
</feature>
<gene>
    <name evidence="2" type="ORF">NE619_16605</name>
</gene>
<proteinExistence type="predicted"/>
<sequence length="117" mass="12966">MKLMGFKGLEQAISGFKLILLLPMAVSGIKAYKINTKEQVLYIALCVGQICNHIMMAFGSQAFIYLPGSRSRPRKGARLQQRTAAGLRPNSDFTDKSRDHWPPKATLVATPRFAARS</sequence>
<comment type="caution">
    <text evidence="2">The sequence shown here is derived from an EMBL/GenBank/DDBJ whole genome shotgun (WGS) entry which is preliminary data.</text>
</comment>
<dbReference type="Proteomes" id="UP001524502">
    <property type="component" value="Unassembled WGS sequence"/>
</dbReference>
<accession>A0ABT1RT14</accession>
<protein>
    <submittedName>
        <fullName evidence="2">Uncharacterized protein</fullName>
    </submittedName>
</protein>
<feature type="compositionally biased region" description="Basic and acidic residues" evidence="1">
    <location>
        <begin position="93"/>
        <end position="102"/>
    </location>
</feature>
<organism evidence="2 3">
    <name type="scientific">Anaerovorax odorimutans</name>
    <dbReference type="NCBI Taxonomy" id="109327"/>
    <lineage>
        <taxon>Bacteria</taxon>
        <taxon>Bacillati</taxon>
        <taxon>Bacillota</taxon>
        <taxon>Clostridia</taxon>
        <taxon>Peptostreptococcales</taxon>
        <taxon>Anaerovoracaceae</taxon>
        <taxon>Anaerovorax</taxon>
    </lineage>
</organism>
<dbReference type="EMBL" id="JANFXK010000026">
    <property type="protein sequence ID" value="MCQ4638353.1"/>
    <property type="molecule type" value="Genomic_DNA"/>
</dbReference>
<evidence type="ECO:0000313" key="2">
    <source>
        <dbReference type="EMBL" id="MCQ4638353.1"/>
    </source>
</evidence>